<dbReference type="NCBIfam" id="TIGR00229">
    <property type="entry name" value="sensory_box"/>
    <property type="match status" value="1"/>
</dbReference>
<feature type="transmembrane region" description="Helical" evidence="6">
    <location>
        <begin position="45"/>
        <end position="63"/>
    </location>
</feature>
<feature type="domain" description="PAS" evidence="8">
    <location>
        <begin position="151"/>
        <end position="222"/>
    </location>
</feature>
<dbReference type="Gene3D" id="3.30.565.10">
    <property type="entry name" value="Histidine kinase-like ATPase, C-terminal domain"/>
    <property type="match status" value="1"/>
</dbReference>
<dbReference type="PANTHER" id="PTHR43711">
    <property type="entry name" value="TWO-COMPONENT HISTIDINE KINASE"/>
    <property type="match status" value="1"/>
</dbReference>
<protein>
    <recommendedName>
        <fullName evidence="2">histidine kinase</fullName>
        <ecNumber evidence="2">2.7.13.3</ecNumber>
    </recommendedName>
</protein>
<accession>A0ABD5PYS8</accession>
<dbReference type="Proteomes" id="UP001595945">
    <property type="component" value="Unassembled WGS sequence"/>
</dbReference>
<keyword evidence="5" id="KW-0902">Two-component regulatory system</keyword>
<comment type="catalytic activity">
    <reaction evidence="1">
        <text>ATP + protein L-histidine = ADP + protein N-phospho-L-histidine.</text>
        <dbReference type="EC" id="2.7.13.3"/>
    </reaction>
</comment>
<feature type="transmembrane region" description="Helical" evidence="6">
    <location>
        <begin position="75"/>
        <end position="95"/>
    </location>
</feature>
<dbReference type="CDD" id="cd00075">
    <property type="entry name" value="HATPase"/>
    <property type="match status" value="1"/>
</dbReference>
<dbReference type="SUPFAM" id="SSF47384">
    <property type="entry name" value="Homodimeric domain of signal transducing histidine kinase"/>
    <property type="match status" value="1"/>
</dbReference>
<evidence type="ECO:0000259" key="7">
    <source>
        <dbReference type="PROSITE" id="PS50109"/>
    </source>
</evidence>
<dbReference type="Pfam" id="PF00512">
    <property type="entry name" value="HisKA"/>
    <property type="match status" value="1"/>
</dbReference>
<evidence type="ECO:0000256" key="1">
    <source>
        <dbReference type="ARBA" id="ARBA00000085"/>
    </source>
</evidence>
<gene>
    <name evidence="10" type="ORF">ACFO9K_05095</name>
</gene>
<dbReference type="SMART" id="SM00388">
    <property type="entry name" value="HisKA"/>
    <property type="match status" value="1"/>
</dbReference>
<dbReference type="InterPro" id="IPR000700">
    <property type="entry name" value="PAS-assoc_C"/>
</dbReference>
<dbReference type="InterPro" id="IPR013767">
    <property type="entry name" value="PAS_fold"/>
</dbReference>
<keyword evidence="6" id="KW-0812">Transmembrane</keyword>
<dbReference type="InterPro" id="IPR003594">
    <property type="entry name" value="HATPase_dom"/>
</dbReference>
<evidence type="ECO:0000259" key="8">
    <source>
        <dbReference type="PROSITE" id="PS50112"/>
    </source>
</evidence>
<dbReference type="GeneID" id="73047263"/>
<dbReference type="CDD" id="cd00130">
    <property type="entry name" value="PAS"/>
    <property type="match status" value="1"/>
</dbReference>
<dbReference type="Pfam" id="PF02518">
    <property type="entry name" value="HATPase_c"/>
    <property type="match status" value="1"/>
</dbReference>
<dbReference type="SMART" id="SM00091">
    <property type="entry name" value="PAS"/>
    <property type="match status" value="1"/>
</dbReference>
<evidence type="ECO:0000313" key="11">
    <source>
        <dbReference type="Proteomes" id="UP001595945"/>
    </source>
</evidence>
<evidence type="ECO:0000256" key="5">
    <source>
        <dbReference type="ARBA" id="ARBA00023012"/>
    </source>
</evidence>
<reference evidence="10 11" key="1">
    <citation type="journal article" date="2019" name="Int. J. Syst. Evol. Microbiol.">
        <title>The Global Catalogue of Microorganisms (GCM) 10K type strain sequencing project: providing services to taxonomists for standard genome sequencing and annotation.</title>
        <authorList>
            <consortium name="The Broad Institute Genomics Platform"/>
            <consortium name="The Broad Institute Genome Sequencing Center for Infectious Disease"/>
            <person name="Wu L."/>
            <person name="Ma J."/>
        </authorList>
    </citation>
    <scope>NUCLEOTIDE SEQUENCE [LARGE SCALE GENOMIC DNA]</scope>
    <source>
        <strain evidence="10 11">XZYJ18</strain>
    </source>
</reference>
<dbReference type="Pfam" id="PF16926">
    <property type="entry name" value="HisKA_4TM"/>
    <property type="match status" value="1"/>
</dbReference>
<evidence type="ECO:0000313" key="10">
    <source>
        <dbReference type="EMBL" id="MFC4823629.1"/>
    </source>
</evidence>
<dbReference type="Gene3D" id="3.30.450.20">
    <property type="entry name" value="PAS domain"/>
    <property type="match status" value="1"/>
</dbReference>
<dbReference type="InterPro" id="IPR003661">
    <property type="entry name" value="HisK_dim/P_dom"/>
</dbReference>
<dbReference type="InterPro" id="IPR000014">
    <property type="entry name" value="PAS"/>
</dbReference>
<dbReference type="Pfam" id="PF00989">
    <property type="entry name" value="PAS"/>
    <property type="match status" value="1"/>
</dbReference>
<dbReference type="EMBL" id="JBHSHT010000001">
    <property type="protein sequence ID" value="MFC4823629.1"/>
    <property type="molecule type" value="Genomic_DNA"/>
</dbReference>
<keyword evidence="6" id="KW-0472">Membrane</keyword>
<feature type="transmembrane region" description="Helical" evidence="6">
    <location>
        <begin position="107"/>
        <end position="126"/>
    </location>
</feature>
<evidence type="ECO:0000256" key="3">
    <source>
        <dbReference type="ARBA" id="ARBA00022679"/>
    </source>
</evidence>
<evidence type="ECO:0000256" key="4">
    <source>
        <dbReference type="ARBA" id="ARBA00022777"/>
    </source>
</evidence>
<dbReference type="RefSeq" id="WP_254270217.1">
    <property type="nucleotide sequence ID" value="NZ_CP100401.1"/>
</dbReference>
<evidence type="ECO:0000256" key="2">
    <source>
        <dbReference type="ARBA" id="ARBA00012438"/>
    </source>
</evidence>
<feature type="domain" description="Histidine kinase" evidence="7">
    <location>
        <begin position="290"/>
        <end position="485"/>
    </location>
</feature>
<dbReference type="InterPro" id="IPR005467">
    <property type="entry name" value="His_kinase_dom"/>
</dbReference>
<keyword evidence="11" id="KW-1185">Reference proteome</keyword>
<keyword evidence="4" id="KW-0418">Kinase</keyword>
<dbReference type="PROSITE" id="PS50109">
    <property type="entry name" value="HIS_KIN"/>
    <property type="match status" value="1"/>
</dbReference>
<organism evidence="10 11">
    <name type="scientific">Halorussus aquaticus</name>
    <dbReference type="NCBI Taxonomy" id="2953748"/>
    <lineage>
        <taxon>Archaea</taxon>
        <taxon>Methanobacteriati</taxon>
        <taxon>Methanobacteriota</taxon>
        <taxon>Stenosarchaea group</taxon>
        <taxon>Halobacteria</taxon>
        <taxon>Halobacteriales</taxon>
        <taxon>Haladaptataceae</taxon>
        <taxon>Halorussus</taxon>
    </lineage>
</organism>
<dbReference type="SMART" id="SM00387">
    <property type="entry name" value="HATPase_c"/>
    <property type="match status" value="1"/>
</dbReference>
<dbReference type="EC" id="2.7.13.3" evidence="2"/>
<dbReference type="SUPFAM" id="SSF55874">
    <property type="entry name" value="ATPase domain of HSP90 chaperone/DNA topoisomerase II/histidine kinase"/>
    <property type="match status" value="1"/>
</dbReference>
<dbReference type="Gene3D" id="1.10.287.130">
    <property type="match status" value="1"/>
</dbReference>
<keyword evidence="3" id="KW-0808">Transferase</keyword>
<evidence type="ECO:0000256" key="6">
    <source>
        <dbReference type="SAM" id="Phobius"/>
    </source>
</evidence>
<dbReference type="PROSITE" id="PS50113">
    <property type="entry name" value="PAC"/>
    <property type="match status" value="1"/>
</dbReference>
<dbReference type="InterPro" id="IPR036097">
    <property type="entry name" value="HisK_dim/P_sf"/>
</dbReference>
<dbReference type="AlphaFoldDB" id="A0ABD5PYS8"/>
<dbReference type="InterPro" id="IPR036890">
    <property type="entry name" value="HATPase_C_sf"/>
</dbReference>
<dbReference type="InterPro" id="IPR050736">
    <property type="entry name" value="Sensor_HK_Regulatory"/>
</dbReference>
<dbReference type="GO" id="GO:0004673">
    <property type="term" value="F:protein histidine kinase activity"/>
    <property type="evidence" value="ECO:0007669"/>
    <property type="project" value="UniProtKB-EC"/>
</dbReference>
<dbReference type="InterPro" id="IPR031623">
    <property type="entry name" value="HisKA_4TM"/>
</dbReference>
<comment type="caution">
    <text evidence="10">The sequence shown here is derived from an EMBL/GenBank/DDBJ whole genome shotgun (WGS) entry which is preliminary data.</text>
</comment>
<dbReference type="CDD" id="cd00082">
    <property type="entry name" value="HisKA"/>
    <property type="match status" value="1"/>
</dbReference>
<name>A0ABD5PYS8_9EURY</name>
<keyword evidence="6" id="KW-1133">Transmembrane helix</keyword>
<dbReference type="PANTHER" id="PTHR43711:SF1">
    <property type="entry name" value="HISTIDINE KINASE 1"/>
    <property type="match status" value="1"/>
</dbReference>
<dbReference type="GO" id="GO:0000160">
    <property type="term" value="P:phosphorelay signal transduction system"/>
    <property type="evidence" value="ECO:0007669"/>
    <property type="project" value="UniProtKB-KW"/>
</dbReference>
<proteinExistence type="predicted"/>
<feature type="domain" description="PAC" evidence="9">
    <location>
        <begin position="227"/>
        <end position="279"/>
    </location>
</feature>
<evidence type="ECO:0000259" key="9">
    <source>
        <dbReference type="PROSITE" id="PS50113"/>
    </source>
</evidence>
<dbReference type="PROSITE" id="PS50112">
    <property type="entry name" value="PAS"/>
    <property type="match status" value="1"/>
</dbReference>
<sequence>MAYVSRVVSGLGARRVLLALGGVYVAVAVGIAVTQTGGEQTVGEALISPLLLGTSGLVLSYCGYRLPGTNIRTDLFHVVAGWCLRAFGVMFGIALSAELLGSLDDPISGFVVLPALASVAGLGMGYHDARARTRALDAEERQREAERYSRELERYHTIVETVNDGIFVVDEESRFTLVNDAYTELVGYDREELVGSPSSLVAAEETDVDAMSREVTRDIGTGTAETKTYDSTVRTASGETKEVESTVAVLPEQDDALHDKVVVVRDITERNERERRLEQQNERLDSFASLLAHELRNPVTIGQIYSQQLSAEANPEAVEYVAEAFDRIENMIDVMLVVTRGREALSESAPVDLADAAREAWEEVDAPDATLEVEIDRTVEADETYVRHLFRNLFENAVEHGGESVTVTVGELPSGFYVADDGAGIPAAEREAVFETGFTTAGNNGGMGLGLTFVHEMADVYEWSCSVGESETGGARFEFTNATKTAA</sequence>
<dbReference type="InterPro" id="IPR035965">
    <property type="entry name" value="PAS-like_dom_sf"/>
</dbReference>
<feature type="transmembrane region" description="Helical" evidence="6">
    <location>
        <begin position="12"/>
        <end position="33"/>
    </location>
</feature>
<dbReference type="SUPFAM" id="SSF55785">
    <property type="entry name" value="PYP-like sensor domain (PAS domain)"/>
    <property type="match status" value="1"/>
</dbReference>